<organism evidence="2 3">
    <name type="scientific">Delitschia confertaspora ATCC 74209</name>
    <dbReference type="NCBI Taxonomy" id="1513339"/>
    <lineage>
        <taxon>Eukaryota</taxon>
        <taxon>Fungi</taxon>
        <taxon>Dikarya</taxon>
        <taxon>Ascomycota</taxon>
        <taxon>Pezizomycotina</taxon>
        <taxon>Dothideomycetes</taxon>
        <taxon>Pleosporomycetidae</taxon>
        <taxon>Pleosporales</taxon>
        <taxon>Delitschiaceae</taxon>
        <taxon>Delitschia</taxon>
    </lineage>
</organism>
<evidence type="ECO:0000313" key="2">
    <source>
        <dbReference type="EMBL" id="KAF2199749.1"/>
    </source>
</evidence>
<dbReference type="EMBL" id="ML994058">
    <property type="protein sequence ID" value="KAF2199749.1"/>
    <property type="molecule type" value="Genomic_DNA"/>
</dbReference>
<reference evidence="2" key="1">
    <citation type="journal article" date="2020" name="Stud. Mycol.">
        <title>101 Dothideomycetes genomes: a test case for predicting lifestyles and emergence of pathogens.</title>
        <authorList>
            <person name="Haridas S."/>
            <person name="Albert R."/>
            <person name="Binder M."/>
            <person name="Bloem J."/>
            <person name="Labutti K."/>
            <person name="Salamov A."/>
            <person name="Andreopoulos B."/>
            <person name="Baker S."/>
            <person name="Barry K."/>
            <person name="Bills G."/>
            <person name="Bluhm B."/>
            <person name="Cannon C."/>
            <person name="Castanera R."/>
            <person name="Culley D."/>
            <person name="Daum C."/>
            <person name="Ezra D."/>
            <person name="Gonzalez J."/>
            <person name="Henrissat B."/>
            <person name="Kuo A."/>
            <person name="Liang C."/>
            <person name="Lipzen A."/>
            <person name="Lutzoni F."/>
            <person name="Magnuson J."/>
            <person name="Mondo S."/>
            <person name="Nolan M."/>
            <person name="Ohm R."/>
            <person name="Pangilinan J."/>
            <person name="Park H.-J."/>
            <person name="Ramirez L."/>
            <person name="Alfaro M."/>
            <person name="Sun H."/>
            <person name="Tritt A."/>
            <person name="Yoshinaga Y."/>
            <person name="Zwiers L.-H."/>
            <person name="Turgeon B."/>
            <person name="Goodwin S."/>
            <person name="Spatafora J."/>
            <person name="Crous P."/>
            <person name="Grigoriev I."/>
        </authorList>
    </citation>
    <scope>NUCLEOTIDE SEQUENCE</scope>
    <source>
        <strain evidence="2">ATCC 74209</strain>
    </source>
</reference>
<feature type="region of interest" description="Disordered" evidence="1">
    <location>
        <begin position="840"/>
        <end position="921"/>
    </location>
</feature>
<dbReference type="OrthoDB" id="5396786at2759"/>
<dbReference type="PANTHER" id="PTHR28020">
    <property type="entry name" value="YAP1-BINDING PROTEIN 1-RELATED"/>
    <property type="match status" value="1"/>
</dbReference>
<feature type="compositionally biased region" description="Basic and acidic residues" evidence="1">
    <location>
        <begin position="901"/>
        <end position="913"/>
    </location>
</feature>
<feature type="region of interest" description="Disordered" evidence="1">
    <location>
        <begin position="333"/>
        <end position="353"/>
    </location>
</feature>
<feature type="compositionally biased region" description="Acidic residues" evidence="1">
    <location>
        <begin position="802"/>
        <end position="813"/>
    </location>
</feature>
<sequence length="921" mass="102274">MATQSHDAKHPLLATLPPATDYLTYLTVVENNLSEENLPLLHELLQDTELTTNIGWDLIHLLVPLLPASEECLDDVAERGNPREVILKVTEELRLLKFEDPDDVDSEEEEAGEDKVGSSAGDHYGETNKQAPASPPLPVLQFDVLLSLLSMLHGRIKTKYPSRFLSTSLQAVLVAYSKAKKHQDELTVSTAKFVKTLSGTKRPHLPPRTSSGNLLRRASGPSQPDPEAQDERPPPEETTLMNRLLQSFITHILEDYVLSLSSEDDVPGMAYSSRLMEKFQPERVVPGKFTYAKRFAEEEPLVSRTGVLGQLVAIAQDLGLSNPDLLQTIMDPESEESGIPGEESDPPSSAEEIPLSKTGSLFLYAARRASEELFSTTAADDVPKFYIFPHHATLVKNFLGPLGVQTIGLDAEALLDAVLSLGLIALEKNQMGNPADDEEFENHLRALSLISANTPSPSLRYQAHYLASTILRSHPSDVVRLSFIRSTLEDCPYENLKASAVGWLKGETLEANMPLEASQGSASDERPSIFATPVALSTVSPFLFPDLSQKLGSMVELSEMWTQFRMELGFYLAALNFYYLLLTAKIMHENLDVPSLYRDGNIKDSYLDPLRGAISRLRAALAEGGELAEKEDTEGQNSNTMDLERLEYVLDRVDQAIKGLDATQDLEHHISNLQAQCDFFTCAIEATDDSTPSWLAKDVLVLRRQTVSLKEAMERVKRQLEEVYLDSPATSDTARTKRLHVRSRSPKPGKAPKRLSLTNGEDRTEDSSSHNKKQKRPKRISDVAIPVRPAAPAAPVQRGEVEGQEEIEEEAEEPQVQYEDLSAEVQQMLRDKRIRELLKEGGGARKRKRGEMEEVEMTGTDTDTGSGGNGTPECYEMEWVEGQAPMKKHKTDPPTPKRKGRGDDRSGNEEVWKRAKARKGR</sequence>
<dbReference type="GO" id="GO:0005737">
    <property type="term" value="C:cytoplasm"/>
    <property type="evidence" value="ECO:0007669"/>
    <property type="project" value="TreeGrafter"/>
</dbReference>
<gene>
    <name evidence="2" type="ORF">GQ43DRAFT_482191</name>
</gene>
<feature type="region of interest" description="Disordered" evidence="1">
    <location>
        <begin position="99"/>
        <end position="136"/>
    </location>
</feature>
<feature type="compositionally biased region" description="Basic residues" evidence="1">
    <location>
        <begin position="736"/>
        <end position="753"/>
    </location>
</feature>
<feature type="compositionally biased region" description="Basic residues" evidence="1">
    <location>
        <begin position="886"/>
        <end position="900"/>
    </location>
</feature>
<name>A0A9P4MNP7_9PLEO</name>
<keyword evidence="3" id="KW-1185">Reference proteome</keyword>
<dbReference type="PANTHER" id="PTHR28020:SF1">
    <property type="entry name" value="YAP1-BINDING PROTEIN 1-RELATED"/>
    <property type="match status" value="1"/>
</dbReference>
<comment type="caution">
    <text evidence="2">The sequence shown here is derived from an EMBL/GenBank/DDBJ whole genome shotgun (WGS) entry which is preliminary data.</text>
</comment>
<dbReference type="InterPro" id="IPR040347">
    <property type="entry name" value="YBP1/2"/>
</dbReference>
<evidence type="ECO:0000313" key="3">
    <source>
        <dbReference type="Proteomes" id="UP000799536"/>
    </source>
</evidence>
<dbReference type="GO" id="GO:0034599">
    <property type="term" value="P:cellular response to oxidative stress"/>
    <property type="evidence" value="ECO:0007669"/>
    <property type="project" value="InterPro"/>
</dbReference>
<protein>
    <submittedName>
        <fullName evidence="2">DUF1760-domain-containing protein</fullName>
    </submittedName>
</protein>
<dbReference type="Pfam" id="PF08568">
    <property type="entry name" value="Kinetochor_Ybp2"/>
    <property type="match status" value="1"/>
</dbReference>
<feature type="compositionally biased region" description="Low complexity" evidence="1">
    <location>
        <begin position="337"/>
        <end position="349"/>
    </location>
</feature>
<evidence type="ECO:0000256" key="1">
    <source>
        <dbReference type="SAM" id="MobiDB-lite"/>
    </source>
</evidence>
<accession>A0A9P4MNP7</accession>
<feature type="compositionally biased region" description="Acidic residues" evidence="1">
    <location>
        <begin position="100"/>
        <end position="112"/>
    </location>
</feature>
<feature type="region of interest" description="Disordered" evidence="1">
    <location>
        <begin position="198"/>
        <end position="236"/>
    </location>
</feature>
<dbReference type="AlphaFoldDB" id="A0A9P4MNP7"/>
<feature type="compositionally biased region" description="Low complexity" evidence="1">
    <location>
        <begin position="783"/>
        <end position="798"/>
    </location>
</feature>
<feature type="compositionally biased region" description="Basic and acidic residues" evidence="1">
    <location>
        <begin position="760"/>
        <end position="769"/>
    </location>
</feature>
<dbReference type="Proteomes" id="UP000799536">
    <property type="component" value="Unassembled WGS sequence"/>
</dbReference>
<proteinExistence type="predicted"/>
<feature type="region of interest" description="Disordered" evidence="1">
    <location>
        <begin position="728"/>
        <end position="817"/>
    </location>
</feature>
<dbReference type="InterPro" id="IPR013877">
    <property type="entry name" value="YAP-bd/ALF4/Glomulin"/>
</dbReference>